<comment type="caution">
    <text evidence="1">The sequence shown here is derived from an EMBL/GenBank/DDBJ whole genome shotgun (WGS) entry which is preliminary data.</text>
</comment>
<sequence>MKERLAPFIRPGVRCFLEVRKRDAELYNAGGAVLATASSNPTTYLELMEWLHGVGVKIVPLDRESITRFLWKRKLLNPGYARTYVQDLLRERGWRHTILAEAAPGDLVVMHPVHLRRYQRRFHVPPSHCIFVDKIPKAWRIWLSRKMDRRVLKKRARFKAARLARFRESQSKLKRVRPHG</sequence>
<evidence type="ECO:0000313" key="1">
    <source>
        <dbReference type="EMBL" id="MBS3063471.1"/>
    </source>
</evidence>
<protein>
    <submittedName>
        <fullName evidence="1">Uncharacterized protein</fullName>
    </submittedName>
</protein>
<reference evidence="1" key="1">
    <citation type="submission" date="2021-03" db="EMBL/GenBank/DDBJ databases">
        <authorList>
            <person name="Jaffe A."/>
        </authorList>
    </citation>
    <scope>NUCLEOTIDE SEQUENCE</scope>
    <source>
        <strain evidence="1">RIFCSPLOWO2_01_FULL_58_19</strain>
    </source>
</reference>
<dbReference type="EMBL" id="JAGVWE010000005">
    <property type="protein sequence ID" value="MBS3063471.1"/>
    <property type="molecule type" value="Genomic_DNA"/>
</dbReference>
<reference evidence="1" key="2">
    <citation type="submission" date="2021-05" db="EMBL/GenBank/DDBJ databases">
        <title>Protein family content uncovers lineage relationships and bacterial pathway maintenance mechanisms in DPANN archaea.</title>
        <authorList>
            <person name="Castelle C.J."/>
            <person name="Meheust R."/>
            <person name="Jaffe A.L."/>
            <person name="Seitz K."/>
            <person name="Gong X."/>
            <person name="Baker B.J."/>
            <person name="Banfield J.F."/>
        </authorList>
    </citation>
    <scope>NUCLEOTIDE SEQUENCE</scope>
    <source>
        <strain evidence="1">RIFCSPLOWO2_01_FULL_58_19</strain>
    </source>
</reference>
<gene>
    <name evidence="1" type="ORF">J4203_06410</name>
</gene>
<accession>A0A8T4L980</accession>
<organism evidence="1 2">
    <name type="scientific">Candidatus Iainarchaeum sp</name>
    <dbReference type="NCBI Taxonomy" id="3101447"/>
    <lineage>
        <taxon>Archaea</taxon>
        <taxon>Candidatus Iainarchaeota</taxon>
        <taxon>Candidatus Iainarchaeia</taxon>
        <taxon>Candidatus Iainarchaeales</taxon>
        <taxon>Candidatus Iainarchaeaceae</taxon>
        <taxon>Candidatus Iainarchaeum</taxon>
    </lineage>
</organism>
<dbReference type="AlphaFoldDB" id="A0A8T4L980"/>
<name>A0A8T4L980_9ARCH</name>
<dbReference type="Proteomes" id="UP000678237">
    <property type="component" value="Unassembled WGS sequence"/>
</dbReference>
<proteinExistence type="predicted"/>
<evidence type="ECO:0000313" key="2">
    <source>
        <dbReference type="Proteomes" id="UP000678237"/>
    </source>
</evidence>